<comment type="caution">
    <text evidence="1">The sequence shown here is derived from an EMBL/GenBank/DDBJ whole genome shotgun (WGS) entry which is preliminary data.</text>
</comment>
<evidence type="ECO:0000313" key="1">
    <source>
        <dbReference type="EMBL" id="GEA81394.1"/>
    </source>
</evidence>
<accession>A0A4Y3KDE5</accession>
<organism evidence="1 2">
    <name type="scientific">Cellulomonas uda</name>
    <dbReference type="NCBI Taxonomy" id="1714"/>
    <lineage>
        <taxon>Bacteria</taxon>
        <taxon>Bacillati</taxon>
        <taxon>Actinomycetota</taxon>
        <taxon>Actinomycetes</taxon>
        <taxon>Micrococcales</taxon>
        <taxon>Cellulomonadaceae</taxon>
        <taxon>Cellulomonas</taxon>
    </lineage>
</organism>
<evidence type="ECO:0000313" key="2">
    <source>
        <dbReference type="Proteomes" id="UP000315842"/>
    </source>
</evidence>
<dbReference type="AlphaFoldDB" id="A0A4Y3KDE5"/>
<protein>
    <submittedName>
        <fullName evidence="1">Uncharacterized protein</fullName>
    </submittedName>
</protein>
<keyword evidence="2" id="KW-1185">Reference proteome</keyword>
<proteinExistence type="predicted"/>
<sequence>MDVPNSDPGRPPTLRPTFTAPPRAAATLRVHAAPAGVHIAIDGRTYELTGDQARWCARELERAAEGLAS</sequence>
<reference evidence="1 2" key="1">
    <citation type="submission" date="2019-06" db="EMBL/GenBank/DDBJ databases">
        <title>Whole genome shotgun sequence of Cellulomonas uda NBRC 3747.</title>
        <authorList>
            <person name="Hosoyama A."/>
            <person name="Uohara A."/>
            <person name="Ohji S."/>
            <person name="Ichikawa N."/>
        </authorList>
    </citation>
    <scope>NUCLEOTIDE SEQUENCE [LARGE SCALE GENOMIC DNA]</scope>
    <source>
        <strain evidence="1 2">NBRC 3747</strain>
    </source>
</reference>
<dbReference type="EMBL" id="BJLP01000028">
    <property type="protein sequence ID" value="GEA81394.1"/>
    <property type="molecule type" value="Genomic_DNA"/>
</dbReference>
<gene>
    <name evidence="1" type="ORF">CUD01_18380</name>
</gene>
<dbReference type="Proteomes" id="UP000315842">
    <property type="component" value="Unassembled WGS sequence"/>
</dbReference>
<name>A0A4Y3KDE5_CELUD</name>